<evidence type="ECO:0000313" key="2">
    <source>
        <dbReference type="EMBL" id="EDO08923.1"/>
    </source>
</evidence>
<evidence type="ECO:0000256" key="1">
    <source>
        <dbReference type="SAM" id="MobiDB-lite"/>
    </source>
</evidence>
<gene>
    <name evidence="2" type="ORF">BACOVA_04780</name>
</gene>
<name>A0AAN3A2K5_BACO1</name>
<sequence>MHIAVMVFLSSDLARVGIHIHTRSDLLAMQSFPLFEKDEHDTDRYDGSQHDKPGNETEQAVGGDKADNGSARRHRRPIYVPALDAQKLKRPLQSLEQRIVRIAFVLAFHTYP</sequence>
<organism evidence="2 3">
    <name type="scientific">Bacteroides ovatus (strain ATCC 8483 / DSM 1896 / JCM 5824 / BCRC 10623 / CCUG 4943 / NCTC 11153)</name>
    <dbReference type="NCBI Taxonomy" id="411476"/>
    <lineage>
        <taxon>Bacteria</taxon>
        <taxon>Pseudomonadati</taxon>
        <taxon>Bacteroidota</taxon>
        <taxon>Bacteroidia</taxon>
        <taxon>Bacteroidales</taxon>
        <taxon>Bacteroidaceae</taxon>
        <taxon>Bacteroides</taxon>
    </lineage>
</organism>
<dbReference type="EMBL" id="AAXF02000054">
    <property type="protein sequence ID" value="EDO08923.1"/>
    <property type="molecule type" value="Genomic_DNA"/>
</dbReference>
<accession>A0AAN3A2K5</accession>
<protein>
    <submittedName>
        <fullName evidence="2">Uncharacterized protein</fullName>
    </submittedName>
</protein>
<comment type="caution">
    <text evidence="2">The sequence shown here is derived from an EMBL/GenBank/DDBJ whole genome shotgun (WGS) entry which is preliminary data.</text>
</comment>
<feature type="region of interest" description="Disordered" evidence="1">
    <location>
        <begin position="38"/>
        <end position="76"/>
    </location>
</feature>
<feature type="compositionally biased region" description="Basic and acidic residues" evidence="1">
    <location>
        <begin position="38"/>
        <end position="55"/>
    </location>
</feature>
<proteinExistence type="predicted"/>
<evidence type="ECO:0000313" key="3">
    <source>
        <dbReference type="Proteomes" id="UP000005475"/>
    </source>
</evidence>
<reference evidence="2 3" key="1">
    <citation type="submission" date="2007-03" db="EMBL/GenBank/DDBJ databases">
        <authorList>
            <person name="Fulton L."/>
            <person name="Clifton S."/>
            <person name="Fulton B."/>
            <person name="Xu J."/>
            <person name="Minx P."/>
            <person name="Pepin K.H."/>
            <person name="Johnson M."/>
            <person name="Thiruvilangam P."/>
            <person name="Bhonagiri V."/>
            <person name="Nash W.E."/>
            <person name="Mardis E.R."/>
            <person name="Wilson R.K."/>
        </authorList>
    </citation>
    <scope>NUCLEOTIDE SEQUENCE [LARGE SCALE GENOMIC DNA]</scope>
    <source>
        <strain evidence="3">ATCC 8483 / DSM 1896 / JCM 5824 / BCRC 10623 / CCUG 4943 / NCTC 11153</strain>
    </source>
</reference>
<dbReference type="Proteomes" id="UP000005475">
    <property type="component" value="Unassembled WGS sequence"/>
</dbReference>
<reference evidence="3" key="2">
    <citation type="submission" date="2007-04" db="EMBL/GenBank/DDBJ databases">
        <title>Draft genome sequence of Bacteroides ovatus (ATCC 8483).</title>
        <authorList>
            <person name="Sudarsanam P."/>
            <person name="Ley R."/>
            <person name="Guruge J."/>
            <person name="Turnbaugh P.J."/>
            <person name="Mahowald M."/>
            <person name="Liep D."/>
            <person name="Gordon J."/>
        </authorList>
    </citation>
    <scope>NUCLEOTIDE SEQUENCE [LARGE SCALE GENOMIC DNA]</scope>
    <source>
        <strain evidence="3">ATCC 8483 / DSM 1896 / JCM 5824 / BCRC 10623 / CCUG 4943 / NCTC 11153</strain>
    </source>
</reference>
<dbReference type="AlphaFoldDB" id="A0AAN3A2K5"/>